<feature type="non-terminal residue" evidence="1">
    <location>
        <position position="1"/>
    </location>
</feature>
<sequence length="36" mass="3899">IGVLVYAGVNGRGLVGVVGSGRMEQEVGRWELQVWQ</sequence>
<name>A0A699JZT0_TANCI</name>
<feature type="non-terminal residue" evidence="1">
    <location>
        <position position="36"/>
    </location>
</feature>
<dbReference type="EMBL" id="BKCJ010468126">
    <property type="protein sequence ID" value="GFA68274.1"/>
    <property type="molecule type" value="Genomic_DNA"/>
</dbReference>
<organism evidence="1">
    <name type="scientific">Tanacetum cinerariifolium</name>
    <name type="common">Dalmatian daisy</name>
    <name type="synonym">Chrysanthemum cinerariifolium</name>
    <dbReference type="NCBI Taxonomy" id="118510"/>
    <lineage>
        <taxon>Eukaryota</taxon>
        <taxon>Viridiplantae</taxon>
        <taxon>Streptophyta</taxon>
        <taxon>Embryophyta</taxon>
        <taxon>Tracheophyta</taxon>
        <taxon>Spermatophyta</taxon>
        <taxon>Magnoliopsida</taxon>
        <taxon>eudicotyledons</taxon>
        <taxon>Gunneridae</taxon>
        <taxon>Pentapetalae</taxon>
        <taxon>asterids</taxon>
        <taxon>campanulids</taxon>
        <taxon>Asterales</taxon>
        <taxon>Asteraceae</taxon>
        <taxon>Asteroideae</taxon>
        <taxon>Anthemideae</taxon>
        <taxon>Anthemidinae</taxon>
        <taxon>Tanacetum</taxon>
    </lineage>
</organism>
<evidence type="ECO:0000313" key="1">
    <source>
        <dbReference type="EMBL" id="GFA68274.1"/>
    </source>
</evidence>
<dbReference type="AlphaFoldDB" id="A0A699JZT0"/>
<protein>
    <submittedName>
        <fullName evidence="1">Uncharacterized protein</fullName>
    </submittedName>
</protein>
<comment type="caution">
    <text evidence="1">The sequence shown here is derived from an EMBL/GenBank/DDBJ whole genome shotgun (WGS) entry which is preliminary data.</text>
</comment>
<proteinExistence type="predicted"/>
<gene>
    <name evidence="1" type="ORF">Tci_640246</name>
</gene>
<accession>A0A699JZT0</accession>
<reference evidence="1" key="1">
    <citation type="journal article" date="2019" name="Sci. Rep.">
        <title>Draft genome of Tanacetum cinerariifolium, the natural source of mosquito coil.</title>
        <authorList>
            <person name="Yamashiro T."/>
            <person name="Shiraishi A."/>
            <person name="Satake H."/>
            <person name="Nakayama K."/>
        </authorList>
    </citation>
    <scope>NUCLEOTIDE SEQUENCE</scope>
</reference>